<gene>
    <name evidence="2" type="ORF">SAMN04490244_103354</name>
</gene>
<evidence type="ECO:0000313" key="2">
    <source>
        <dbReference type="EMBL" id="SER87520.1"/>
    </source>
</evidence>
<reference evidence="2 3" key="1">
    <citation type="submission" date="2016-10" db="EMBL/GenBank/DDBJ databases">
        <authorList>
            <person name="de Groot N.N."/>
        </authorList>
    </citation>
    <scope>NUCLEOTIDE SEQUENCE [LARGE SCALE GENOMIC DNA]</scope>
    <source>
        <strain evidence="2 3">DSM 23042</strain>
    </source>
</reference>
<keyword evidence="3" id="KW-1185">Reference proteome</keyword>
<dbReference type="AlphaFoldDB" id="A0A1H9SR91"/>
<dbReference type="Proteomes" id="UP000198885">
    <property type="component" value="Unassembled WGS sequence"/>
</dbReference>
<protein>
    <submittedName>
        <fullName evidence="2">Uncharacterized protein</fullName>
    </submittedName>
</protein>
<evidence type="ECO:0000256" key="1">
    <source>
        <dbReference type="SAM" id="MobiDB-lite"/>
    </source>
</evidence>
<proteinExistence type="predicted"/>
<name>A0A1H9SR91_9RHOB</name>
<feature type="compositionally biased region" description="Basic and acidic residues" evidence="1">
    <location>
        <begin position="9"/>
        <end position="19"/>
    </location>
</feature>
<organism evidence="2 3">
    <name type="scientific">Tranquillimonas rosea</name>
    <dbReference type="NCBI Taxonomy" id="641238"/>
    <lineage>
        <taxon>Bacteria</taxon>
        <taxon>Pseudomonadati</taxon>
        <taxon>Pseudomonadota</taxon>
        <taxon>Alphaproteobacteria</taxon>
        <taxon>Rhodobacterales</taxon>
        <taxon>Roseobacteraceae</taxon>
        <taxon>Tranquillimonas</taxon>
    </lineage>
</organism>
<accession>A0A1H9SR91</accession>
<sequence>MAKGKSRRGREEKKPKQEKAAPAPATDITKVFHPTNPKPGKKR</sequence>
<feature type="region of interest" description="Disordered" evidence="1">
    <location>
        <begin position="1"/>
        <end position="43"/>
    </location>
</feature>
<evidence type="ECO:0000313" key="3">
    <source>
        <dbReference type="Proteomes" id="UP000198885"/>
    </source>
</evidence>
<dbReference type="EMBL" id="FOGU01000003">
    <property type="protein sequence ID" value="SER87520.1"/>
    <property type="molecule type" value="Genomic_DNA"/>
</dbReference>
<dbReference type="RefSeq" id="WP_268874195.1">
    <property type="nucleotide sequence ID" value="NZ_CBDDGO010000004.1"/>
</dbReference>